<evidence type="ECO:0000256" key="8">
    <source>
        <dbReference type="PROSITE-ProRule" id="PRU01016"/>
    </source>
</evidence>
<evidence type="ECO:0000256" key="11">
    <source>
        <dbReference type="SAM" id="MobiDB-lite"/>
    </source>
</evidence>
<dbReference type="PRINTS" id="PR00105">
    <property type="entry name" value="C5METTRFRASE"/>
</dbReference>
<dbReference type="GO" id="GO:0003677">
    <property type="term" value="F:DNA binding"/>
    <property type="evidence" value="ECO:0007669"/>
    <property type="project" value="UniProtKB-KW"/>
</dbReference>
<evidence type="ECO:0000256" key="10">
    <source>
        <dbReference type="RuleBase" id="RU000417"/>
    </source>
</evidence>
<evidence type="ECO:0000256" key="9">
    <source>
        <dbReference type="RuleBase" id="RU000416"/>
    </source>
</evidence>
<evidence type="ECO:0000256" key="3">
    <source>
        <dbReference type="ARBA" id="ARBA00022679"/>
    </source>
</evidence>
<dbReference type="GO" id="GO:0032259">
    <property type="term" value="P:methylation"/>
    <property type="evidence" value="ECO:0007669"/>
    <property type="project" value="UniProtKB-KW"/>
</dbReference>
<dbReference type="GO" id="GO:0003682">
    <property type="term" value="F:chromatin binding"/>
    <property type="evidence" value="ECO:0007669"/>
    <property type="project" value="UniProtKB-UniRule"/>
</dbReference>
<feature type="compositionally biased region" description="Polar residues" evidence="11">
    <location>
        <begin position="23"/>
        <end position="39"/>
    </location>
</feature>
<dbReference type="InterPro" id="IPR050390">
    <property type="entry name" value="C5-Methyltransferase"/>
</dbReference>
<dbReference type="InterPro" id="IPR031303">
    <property type="entry name" value="C5_meth_CS"/>
</dbReference>
<dbReference type="Gene3D" id="2.30.30.490">
    <property type="match status" value="2"/>
</dbReference>
<feature type="compositionally biased region" description="Polar residues" evidence="11">
    <location>
        <begin position="169"/>
        <end position="179"/>
    </location>
</feature>
<feature type="compositionally biased region" description="Acidic residues" evidence="11">
    <location>
        <begin position="154"/>
        <end position="165"/>
    </location>
</feature>
<evidence type="ECO:0000313" key="14">
    <source>
        <dbReference type="Proteomes" id="UP001150907"/>
    </source>
</evidence>
<keyword evidence="14" id="KW-1185">Reference proteome</keyword>
<dbReference type="OrthoDB" id="5376140at2759"/>
<dbReference type="EC" id="2.1.1.37" evidence="6"/>
<dbReference type="EMBL" id="JANBQF010000193">
    <property type="protein sequence ID" value="KAJ2003837.1"/>
    <property type="molecule type" value="Genomic_DNA"/>
</dbReference>
<dbReference type="Pfam" id="PF00145">
    <property type="entry name" value="DNA_methylase"/>
    <property type="match status" value="2"/>
</dbReference>
<evidence type="ECO:0000256" key="4">
    <source>
        <dbReference type="ARBA" id="ARBA00022691"/>
    </source>
</evidence>
<feature type="domain" description="RFTS" evidence="12">
    <location>
        <begin position="99"/>
        <end position="272"/>
    </location>
</feature>
<dbReference type="Gene3D" id="3.40.50.150">
    <property type="entry name" value="Vaccinia Virus protein VP39"/>
    <property type="match status" value="1"/>
</dbReference>
<keyword evidence="4 6" id="KW-0949">S-adenosyl-L-methionine</keyword>
<comment type="catalytic activity">
    <reaction evidence="6 10">
        <text>a 2'-deoxycytidine in DNA + S-adenosyl-L-methionine = a 5-methyl-2'-deoxycytidine in DNA + S-adenosyl-L-homocysteine + H(+)</text>
        <dbReference type="Rhea" id="RHEA:13681"/>
        <dbReference type="Rhea" id="RHEA-COMP:11369"/>
        <dbReference type="Rhea" id="RHEA-COMP:11370"/>
        <dbReference type="ChEBI" id="CHEBI:15378"/>
        <dbReference type="ChEBI" id="CHEBI:57856"/>
        <dbReference type="ChEBI" id="CHEBI:59789"/>
        <dbReference type="ChEBI" id="CHEBI:85452"/>
        <dbReference type="ChEBI" id="CHEBI:85454"/>
        <dbReference type="EC" id="2.1.1.37"/>
    </reaction>
</comment>
<evidence type="ECO:0000256" key="2">
    <source>
        <dbReference type="ARBA" id="ARBA00022603"/>
    </source>
</evidence>
<feature type="compositionally biased region" description="Low complexity" evidence="11">
    <location>
        <begin position="40"/>
        <end position="56"/>
    </location>
</feature>
<keyword evidence="2 6" id="KW-0489">Methyltransferase</keyword>
<proteinExistence type="inferred from homology"/>
<dbReference type="PROSITE" id="PS51679">
    <property type="entry name" value="SAM_MT_C5"/>
    <property type="match status" value="1"/>
</dbReference>
<dbReference type="InterPro" id="IPR001525">
    <property type="entry name" value="C5_MeTfrase"/>
</dbReference>
<dbReference type="PROSITE" id="PS00094">
    <property type="entry name" value="C5_MTASE_1"/>
    <property type="match status" value="1"/>
</dbReference>
<keyword evidence="6" id="KW-0238">DNA-binding</keyword>
<dbReference type="Gene3D" id="3.90.120.10">
    <property type="entry name" value="DNA Methylase, subunit A, domain 2"/>
    <property type="match status" value="2"/>
</dbReference>
<dbReference type="InterPro" id="IPR029063">
    <property type="entry name" value="SAM-dependent_MTases_sf"/>
</dbReference>
<evidence type="ECO:0000256" key="6">
    <source>
        <dbReference type="PIRNR" id="PIRNR037404"/>
    </source>
</evidence>
<dbReference type="PIRSF" id="PIRSF037404">
    <property type="entry name" value="DNMT1"/>
    <property type="match status" value="1"/>
</dbReference>
<accession>A0A9W8EF90</accession>
<sequence>MYLVVISDDCIESMQVDDDRSECSSASTAGESSAVGTSFSRPARPSRGPARPVGAAKTAAVKSQTKYYFPLVAEEREHKGMEVFNETPLVADAESDTRDDLPCRTLDNFVVFDEANANIFADLDDVGEEGTEVTIAGDVEPVKSSDLDNYINWDDSDDEGDEGDETCTLGGSTRASGKSTPRPCATDMESPDTGLTQRIRLSAIFCYETFLTMNGETEIWVQTCFGWYKLLNPHPSYAAIYSKLYKAVYMAHQAVRRAKTEPNLPMSRFISDLRAQSPNDILSRLTPITEGDFRKYRDWIGSEIEILTNSTEQDELLATPLIRSIRREGGGTGKAKRAAPSSSQARRTSSGGRVRASDKTALSGEPKNENPACITPLVASIAQGLYARRLLNVSNFDSKFTSSASSETELKEADAWRKRYTQATKAKTADKFKGRLEMADLEAHISLDKFKVSRVEFNEQALLPEEGDGVARYSEAGVMSTATSTSGPRDITVRVGDVVLVRAPELPRDAILDSLWDNAVSGDSKAQRGAIVNADRHFVCAVQVISISHTQERSAQTSTFHGRLLIPGRDTVMQEVAMANEFFLVDSCQTYAFVTSLCGKIGIPFIASKAYIDIGKWVDARRLFCRFWYDLSSAAFEDVNSHVQATDGYLPMWCRSCERTAKEPAPKLGRRIAGSACSSISDVGGASVTEPLVSTQIAPNRCADFVPTVTVGGVDYHTHDVVYMPSDQPNQPFAIGSIVRFFRGPPTTSTKDGPVRILKADIQILKRMRVLPVEHRPQEENSAYDDERHLYWTPLIWEVDVLSFRGKCWVAHPEDIKGGLTAYKDTDVNAFYAKYKGTKAYPGGKDDWIELKPPFEASTLNKEAEGGVKDERASMPACCPICKRERRERTRLLERFLDLPVDGAISSRASGDEPVSFARGQQPLRALDLFSGCGGLTQGLDQSGIVKTMWSVEYMLSAGYTFSKNHPDAQVYNQCSNLLLDSAIRTHRGETIKPLINQFDGKQLPPMPQPGDVDFIYCGPPCQGFSRCNRFIKADDIKTSLVANALSYVDFYRPTYFLLENVRGLLTYRLGGFQIGPGKVGGGIEMGMLKFILRTLTTMGYQAKFYVLQAGNYGLAQSRRRIFIWACKRGCRLPGVPRPMTTFGKSSQTNVCLPDGTTYAPFAYLSGNAPHHAITVKDAIGDLPKFEFINPQKRYPDPLQDSRPPEWLQYIAVDNQSTDIPGDLDGQLGYVGSMEMSYTSPPLSEFQRLRRRKEQVCVPGSTKNCDELVETLYNHACRKFNAENVERVCRVELQGGKDHHTLPEKLRPWCLSNEKSAAARHNGWKGLFGRLEPEGSFGTALTTMEPMNKSGTVLLYDQRRVLTVRECARAQGFPDTFRFYSINEKSTKDMYRQIGNAVPPPLAYALSLELRDALFQDFVAHAPDSVLAADVNAGEQSDDFADVFCIDLATSTRSLRISEPGVLASLPTCP</sequence>
<reference evidence="13" key="1">
    <citation type="submission" date="2022-07" db="EMBL/GenBank/DDBJ databases">
        <title>Phylogenomic reconstructions and comparative analyses of Kickxellomycotina fungi.</title>
        <authorList>
            <person name="Reynolds N.K."/>
            <person name="Stajich J.E."/>
            <person name="Barry K."/>
            <person name="Grigoriev I.V."/>
            <person name="Crous P."/>
            <person name="Smith M.E."/>
        </authorList>
    </citation>
    <scope>NUCLEOTIDE SEQUENCE</scope>
    <source>
        <strain evidence="13">IMI 214461</strain>
    </source>
</reference>
<dbReference type="Pfam" id="PF12047">
    <property type="entry name" value="DNMT1-RFD"/>
    <property type="match status" value="1"/>
</dbReference>
<feature type="compositionally biased region" description="Polar residues" evidence="11">
    <location>
        <begin position="340"/>
        <end position="351"/>
    </location>
</feature>
<dbReference type="PROSITE" id="PS00095">
    <property type="entry name" value="C5_MTASE_2"/>
    <property type="match status" value="1"/>
</dbReference>
<dbReference type="NCBIfam" id="TIGR00675">
    <property type="entry name" value="dcm"/>
    <property type="match status" value="1"/>
</dbReference>
<dbReference type="GO" id="GO:0006346">
    <property type="term" value="P:DNA methylation-dependent constitutive heterochromatin formation"/>
    <property type="evidence" value="ECO:0007669"/>
    <property type="project" value="InterPro"/>
</dbReference>
<keyword evidence="5 6" id="KW-0539">Nucleus</keyword>
<evidence type="ECO:0000259" key="12">
    <source>
        <dbReference type="Pfam" id="PF12047"/>
    </source>
</evidence>
<dbReference type="GO" id="GO:0003886">
    <property type="term" value="F:DNA (cytosine-5-)-methyltransferase activity"/>
    <property type="evidence" value="ECO:0007669"/>
    <property type="project" value="UniProtKB-UniRule"/>
</dbReference>
<feature type="active site" evidence="7 8">
    <location>
        <position position="1022"/>
    </location>
</feature>
<protein>
    <recommendedName>
        <fullName evidence="6">DNA (cytosine-5)-methyltransferase</fullName>
        <ecNumber evidence="6">2.1.1.37</ecNumber>
    </recommendedName>
</protein>
<feature type="region of interest" description="Disordered" evidence="11">
    <location>
        <begin position="147"/>
        <end position="192"/>
    </location>
</feature>
<feature type="region of interest" description="Disordered" evidence="11">
    <location>
        <begin position="17"/>
        <end position="57"/>
    </location>
</feature>
<comment type="caution">
    <text evidence="13">The sequence shown here is derived from an EMBL/GenBank/DDBJ whole genome shotgun (WGS) entry which is preliminary data.</text>
</comment>
<feature type="region of interest" description="Disordered" evidence="11">
    <location>
        <begin position="327"/>
        <end position="368"/>
    </location>
</feature>
<dbReference type="InterPro" id="IPR018117">
    <property type="entry name" value="C5_DNA_meth_AS"/>
</dbReference>
<evidence type="ECO:0000256" key="7">
    <source>
        <dbReference type="PIRSR" id="PIRSR037404-1"/>
    </source>
</evidence>
<dbReference type="GO" id="GO:0044027">
    <property type="term" value="P:negative regulation of gene expression via chromosomal CpG island methylation"/>
    <property type="evidence" value="ECO:0007669"/>
    <property type="project" value="TreeGrafter"/>
</dbReference>
<dbReference type="InterPro" id="IPR022702">
    <property type="entry name" value="Cytosine_MeTrfase1_RFD"/>
</dbReference>
<comment type="similarity">
    <text evidence="6 8 9">Belongs to the class I-like SAM-binding methyltransferase superfamily. C5-methyltransferase family.</text>
</comment>
<dbReference type="GO" id="GO:0005634">
    <property type="term" value="C:nucleus"/>
    <property type="evidence" value="ECO:0007669"/>
    <property type="project" value="UniProtKB-SubCell"/>
</dbReference>
<dbReference type="PANTHER" id="PTHR10629:SF52">
    <property type="entry name" value="DNA (CYTOSINE-5)-METHYLTRANSFERASE 1"/>
    <property type="match status" value="1"/>
</dbReference>
<dbReference type="SUPFAM" id="SSF53335">
    <property type="entry name" value="S-adenosyl-L-methionine-dependent methyltransferases"/>
    <property type="match status" value="1"/>
</dbReference>
<evidence type="ECO:0000256" key="1">
    <source>
        <dbReference type="ARBA" id="ARBA00004123"/>
    </source>
</evidence>
<organism evidence="13 14">
    <name type="scientific">Coemansia thaxteri</name>
    <dbReference type="NCBI Taxonomy" id="2663907"/>
    <lineage>
        <taxon>Eukaryota</taxon>
        <taxon>Fungi</taxon>
        <taxon>Fungi incertae sedis</taxon>
        <taxon>Zoopagomycota</taxon>
        <taxon>Kickxellomycotina</taxon>
        <taxon>Kickxellomycetes</taxon>
        <taxon>Kickxellales</taxon>
        <taxon>Kickxellaceae</taxon>
        <taxon>Coemansia</taxon>
    </lineage>
</organism>
<keyword evidence="3 6" id="KW-0808">Transferase</keyword>
<dbReference type="InterPro" id="IPR043151">
    <property type="entry name" value="BAH_sf"/>
</dbReference>
<dbReference type="Proteomes" id="UP001150907">
    <property type="component" value="Unassembled WGS sequence"/>
</dbReference>
<evidence type="ECO:0000256" key="5">
    <source>
        <dbReference type="ARBA" id="ARBA00023242"/>
    </source>
</evidence>
<gene>
    <name evidence="13" type="ORF">H4R26_002851</name>
</gene>
<name>A0A9W8EF90_9FUNG</name>
<comment type="subcellular location">
    <subcellularLocation>
        <location evidence="1 6">Nucleus</location>
    </subcellularLocation>
</comment>
<dbReference type="PANTHER" id="PTHR10629">
    <property type="entry name" value="CYTOSINE-SPECIFIC METHYLTRANSFERASE"/>
    <property type="match status" value="1"/>
</dbReference>
<evidence type="ECO:0000313" key="13">
    <source>
        <dbReference type="EMBL" id="KAJ2003837.1"/>
    </source>
</evidence>